<evidence type="ECO:0000313" key="2">
    <source>
        <dbReference type="EMBL" id="ATI40895.1"/>
    </source>
</evidence>
<dbReference type="AlphaFoldDB" id="A0A291LWT5"/>
<keyword evidence="3" id="KW-1185">Reference proteome</keyword>
<feature type="compositionally biased region" description="Polar residues" evidence="1">
    <location>
        <begin position="639"/>
        <end position="648"/>
    </location>
</feature>
<feature type="region of interest" description="Disordered" evidence="1">
    <location>
        <begin position="624"/>
        <end position="652"/>
    </location>
</feature>
<name>A0A291LWT5_9RHOB</name>
<gene>
    <name evidence="2" type="ORF">CBW24_02015</name>
</gene>
<organism evidence="2 3">
    <name type="scientific">Pacificitalea manganoxidans</name>
    <dbReference type="NCBI Taxonomy" id="1411902"/>
    <lineage>
        <taxon>Bacteria</taxon>
        <taxon>Pseudomonadati</taxon>
        <taxon>Pseudomonadota</taxon>
        <taxon>Alphaproteobacteria</taxon>
        <taxon>Rhodobacterales</taxon>
        <taxon>Paracoccaceae</taxon>
        <taxon>Pacificitalea</taxon>
    </lineage>
</organism>
<dbReference type="OrthoDB" id="8432530at2"/>
<feature type="region of interest" description="Disordered" evidence="1">
    <location>
        <begin position="875"/>
        <end position="896"/>
    </location>
</feature>
<dbReference type="Proteomes" id="UP000219050">
    <property type="component" value="Chromosome"/>
</dbReference>
<reference evidence="2 3" key="1">
    <citation type="submission" date="2017-05" db="EMBL/GenBank/DDBJ databases">
        <title>Comparative genomic and metabolic analysis of manganese-oxidizing mechanisms in Celeribater manganoxidans DY25T: its adaption to the environment of polymetallic nodule.</title>
        <authorList>
            <person name="Wang X."/>
        </authorList>
    </citation>
    <scope>NUCLEOTIDE SEQUENCE [LARGE SCALE GENOMIC DNA]</scope>
    <source>
        <strain evidence="2 3">DY25</strain>
    </source>
</reference>
<dbReference type="RefSeq" id="WP_097372510.1">
    <property type="nucleotide sequence ID" value="NZ_CP021404.1"/>
</dbReference>
<evidence type="ECO:0000256" key="1">
    <source>
        <dbReference type="SAM" id="MobiDB-lite"/>
    </source>
</evidence>
<evidence type="ECO:0000313" key="3">
    <source>
        <dbReference type="Proteomes" id="UP000219050"/>
    </source>
</evidence>
<accession>A0A291LWT5</accession>
<sequence>MASALFDGVRQGAAMLAGAPVDLVNHSPQLLNLLPGEQGVGPISDNPLGGRETWDTLLRVGGAVPDYQPEGGAERVLNRGGEEIGASLLPALGALAKAATTPARVVNQMASAPRTMGEAVQGKLVQPAAVAPGSFAARETAYAGGAGTGAGLANEIAGENRGGVSDFVGSVLGALGVGLASGTGRAVGTLAAGATGSPKLASDAAGEAVADRIINASTDLQEQHARTGTVDAQQLADVLRTPAPVETAVPGYRANIGDRTGDPSLATMAFEQDARAAGAANLRHEGNAVAVNTRMAGMAPQGDPAEFRAALQAGVDQQIDDAMLQEDLVRQNFDALMQDLTPSLGTPQVRGNSIRSGLADAYEAAQQNVRDKYAVIDQANTPVDIGPLRELFEQVDAGLPVNDAQRFRPTEASTPALLAPAKPEAPISTGVLDADGRPILRDPPPVDQTVPYREVASIRSGLTDDALKQRAAKENQAARVTDMYREQVDNFSDQALPEDMRAALTDARAARRDVADRFERPGTGIAETLRPREGGDYRMDPSAVPGRFAQPDSGRLDDLQALLREAGGDPRVRDGLADEVIADVRARGLTEKPDALAKYLDDRSVLLSNFPELRQKLDATGAAAREVQAAQKTSRETQKGLTTPNRSPEANYLQYGDERAADAVRGLVNAKDPKAATRQLLTTAGDGAAREDLRTAFWQEVTRRGEMDAPTTTGEPRWNAKKIRRFLDDPKASAVADELWADDPQALADIKNVFDALSRAEGSTRARAPGTSGTGQALSGKFDPSMSTASLASRARSVNRGQLSPTIAIVDVASTWLRNKSKQVQARAIDELAAKAVNDPEFAAALLEKHNPATAAARGRMLTQKYGLRWPTLVNNLEDDEDDEDDDPLLNAIRRK</sequence>
<proteinExistence type="predicted"/>
<protein>
    <submittedName>
        <fullName evidence="2">Uncharacterized protein</fullName>
    </submittedName>
</protein>
<dbReference type="EMBL" id="CP021404">
    <property type="protein sequence ID" value="ATI40895.1"/>
    <property type="molecule type" value="Genomic_DNA"/>
</dbReference>
<feature type="compositionally biased region" description="Acidic residues" evidence="1">
    <location>
        <begin position="877"/>
        <end position="888"/>
    </location>
</feature>
<dbReference type="KEGG" id="cmag:CBW24_02015"/>
<feature type="region of interest" description="Disordered" evidence="1">
    <location>
        <begin position="761"/>
        <end position="785"/>
    </location>
</feature>